<dbReference type="AlphaFoldDB" id="T1JRP5"/>
<keyword evidence="2" id="KW-0472">Membrane</keyword>
<feature type="transmembrane region" description="Helical" evidence="2">
    <location>
        <begin position="106"/>
        <end position="128"/>
    </location>
</feature>
<reference evidence="3" key="2">
    <citation type="submission" date="2015-06" db="UniProtKB">
        <authorList>
            <consortium name="EnsemblMetazoa"/>
        </authorList>
    </citation>
    <scope>IDENTIFICATION</scope>
</reference>
<protein>
    <submittedName>
        <fullName evidence="3">Uncharacterized protein</fullName>
    </submittedName>
</protein>
<keyword evidence="2" id="KW-0812">Transmembrane</keyword>
<evidence type="ECO:0000256" key="1">
    <source>
        <dbReference type="SAM" id="MobiDB-lite"/>
    </source>
</evidence>
<reference evidence="4" key="1">
    <citation type="submission" date="2011-08" db="EMBL/GenBank/DDBJ databases">
        <authorList>
            <person name="Rombauts S."/>
        </authorList>
    </citation>
    <scope>NUCLEOTIDE SEQUENCE</scope>
    <source>
        <strain evidence="4">London</strain>
    </source>
</reference>
<sequence>MFDSLKSGAVSKNKTSPSVFVQQMAKNGSYQQQQQSKQKQFTRQQSSLQQFNQQPPKHHLETNVDIHDTNDIRYSRSNTQVQLQRLSLSASLIDIYFGRHYRSPDVLVVAGLTMILIGLGAILIGVYVYFNEDEFQEMTFLVGFAMAGIGFICCSCRIILFGPPLFNCCLPIKTVNYNRERRPTNPPFFTAASSAMSTVTCIGVRFNSGRSLSGVSHVIHINKDLDGVNKRTEHCEDNHLKEIIVTHGQSLEPIETIRQGTDGYPPNHIRPVNPTVIQYISKLGSKT</sequence>
<feature type="region of interest" description="Disordered" evidence="1">
    <location>
        <begin position="25"/>
        <end position="60"/>
    </location>
</feature>
<accession>T1JRP5</accession>
<keyword evidence="4" id="KW-1185">Reference proteome</keyword>
<dbReference type="OrthoDB" id="6529924at2759"/>
<name>T1JRP5_TETUR</name>
<dbReference type="EMBL" id="CAEY01000451">
    <property type="status" value="NOT_ANNOTATED_CDS"/>
    <property type="molecule type" value="Genomic_DNA"/>
</dbReference>
<evidence type="ECO:0000313" key="4">
    <source>
        <dbReference type="Proteomes" id="UP000015104"/>
    </source>
</evidence>
<gene>
    <name evidence="3" type="primary">107360771</name>
</gene>
<organism evidence="3 4">
    <name type="scientific">Tetranychus urticae</name>
    <name type="common">Two-spotted spider mite</name>
    <dbReference type="NCBI Taxonomy" id="32264"/>
    <lineage>
        <taxon>Eukaryota</taxon>
        <taxon>Metazoa</taxon>
        <taxon>Ecdysozoa</taxon>
        <taxon>Arthropoda</taxon>
        <taxon>Chelicerata</taxon>
        <taxon>Arachnida</taxon>
        <taxon>Acari</taxon>
        <taxon>Acariformes</taxon>
        <taxon>Trombidiformes</taxon>
        <taxon>Prostigmata</taxon>
        <taxon>Eleutherengona</taxon>
        <taxon>Raphignathae</taxon>
        <taxon>Tetranychoidea</taxon>
        <taxon>Tetranychidae</taxon>
        <taxon>Tetranychus</taxon>
    </lineage>
</organism>
<dbReference type="Proteomes" id="UP000015104">
    <property type="component" value="Unassembled WGS sequence"/>
</dbReference>
<evidence type="ECO:0000313" key="3">
    <source>
        <dbReference type="EnsemblMetazoa" id="tetur01g07660.1"/>
    </source>
</evidence>
<dbReference type="EnsemblMetazoa" id="tetur01g07660.1">
    <property type="protein sequence ID" value="tetur01g07660.1"/>
    <property type="gene ID" value="tetur01g07660"/>
</dbReference>
<proteinExistence type="predicted"/>
<dbReference type="HOGENOM" id="CLU_970842_0_0_1"/>
<feature type="transmembrane region" description="Helical" evidence="2">
    <location>
        <begin position="140"/>
        <end position="160"/>
    </location>
</feature>
<evidence type="ECO:0000256" key="2">
    <source>
        <dbReference type="SAM" id="Phobius"/>
    </source>
</evidence>
<feature type="compositionally biased region" description="Low complexity" evidence="1">
    <location>
        <begin position="29"/>
        <end position="54"/>
    </location>
</feature>
<keyword evidence="2" id="KW-1133">Transmembrane helix</keyword>